<dbReference type="Proteomes" id="UP001202328">
    <property type="component" value="Unassembled WGS sequence"/>
</dbReference>
<dbReference type="EMBL" id="JAJJMB010006286">
    <property type="protein sequence ID" value="KAI3935288.1"/>
    <property type="molecule type" value="Genomic_DNA"/>
</dbReference>
<organism evidence="1 2">
    <name type="scientific">Papaver atlanticum</name>
    <dbReference type="NCBI Taxonomy" id="357466"/>
    <lineage>
        <taxon>Eukaryota</taxon>
        <taxon>Viridiplantae</taxon>
        <taxon>Streptophyta</taxon>
        <taxon>Embryophyta</taxon>
        <taxon>Tracheophyta</taxon>
        <taxon>Spermatophyta</taxon>
        <taxon>Magnoliopsida</taxon>
        <taxon>Ranunculales</taxon>
        <taxon>Papaveraceae</taxon>
        <taxon>Papaveroideae</taxon>
        <taxon>Papaver</taxon>
    </lineage>
</organism>
<comment type="caution">
    <text evidence="1">The sequence shown here is derived from an EMBL/GenBank/DDBJ whole genome shotgun (WGS) entry which is preliminary data.</text>
</comment>
<evidence type="ECO:0000313" key="1">
    <source>
        <dbReference type="EMBL" id="KAI3935288.1"/>
    </source>
</evidence>
<evidence type="ECO:0000313" key="2">
    <source>
        <dbReference type="Proteomes" id="UP001202328"/>
    </source>
</evidence>
<accession>A0AAD4XPS5</accession>
<keyword evidence="2" id="KW-1185">Reference proteome</keyword>
<reference evidence="1" key="1">
    <citation type="submission" date="2022-04" db="EMBL/GenBank/DDBJ databases">
        <title>A functionally conserved STORR gene fusion in Papaver species that diverged 16.8 million years ago.</title>
        <authorList>
            <person name="Catania T."/>
        </authorList>
    </citation>
    <scope>NUCLEOTIDE SEQUENCE</scope>
    <source>
        <strain evidence="1">S-188037</strain>
    </source>
</reference>
<proteinExistence type="predicted"/>
<name>A0AAD4XPS5_9MAGN</name>
<sequence>MPELSFLLLVECDSFDSLFPPLFLLQADRLRNSEASLYSLYNTIGTYRENQQTSLDLFLILLCLSSSNELEIANLHKELRPHILRKSLSLKFEREQNESVGIRQKFLTLRSVWI</sequence>
<protein>
    <submittedName>
        <fullName evidence="1">Uncharacterized protein</fullName>
    </submittedName>
</protein>
<gene>
    <name evidence="1" type="ORF">MKW98_001411</name>
</gene>
<dbReference type="AlphaFoldDB" id="A0AAD4XPS5"/>